<protein>
    <submittedName>
        <fullName evidence="2">Uncharacterized protein</fullName>
    </submittedName>
</protein>
<dbReference type="RefSeq" id="XP_044724735.1">
    <property type="nucleotide sequence ID" value="XM_044861102.1"/>
</dbReference>
<dbReference type="AlphaFoldDB" id="A0A9P8N604"/>
<gene>
    <name evidence="2" type="ORF">HRG_02631</name>
</gene>
<feature type="compositionally biased region" description="Low complexity" evidence="1">
    <location>
        <begin position="98"/>
        <end position="108"/>
    </location>
</feature>
<reference evidence="2" key="1">
    <citation type="submission" date="2021-09" db="EMBL/GenBank/DDBJ databases">
        <title>A high-quality genome of the endoparasitic fungus Hirsutella rhossiliensis with a comparison of Hirsutella genomes reveals transposable elements contributing to genome size variation.</title>
        <authorList>
            <person name="Lin R."/>
            <person name="Jiao Y."/>
            <person name="Sun X."/>
            <person name="Ling J."/>
            <person name="Xie B."/>
            <person name="Cheng X."/>
        </authorList>
    </citation>
    <scope>NUCLEOTIDE SEQUENCE</scope>
    <source>
        <strain evidence="2">HR02</strain>
    </source>
</reference>
<feature type="compositionally biased region" description="Low complexity" evidence="1">
    <location>
        <begin position="244"/>
        <end position="266"/>
    </location>
</feature>
<feature type="compositionally biased region" description="Low complexity" evidence="1">
    <location>
        <begin position="409"/>
        <end position="433"/>
    </location>
</feature>
<evidence type="ECO:0000313" key="3">
    <source>
        <dbReference type="Proteomes" id="UP000824596"/>
    </source>
</evidence>
<dbReference type="Proteomes" id="UP000824596">
    <property type="component" value="Unassembled WGS sequence"/>
</dbReference>
<evidence type="ECO:0000256" key="1">
    <source>
        <dbReference type="SAM" id="MobiDB-lite"/>
    </source>
</evidence>
<feature type="compositionally biased region" description="Polar residues" evidence="1">
    <location>
        <begin position="528"/>
        <end position="537"/>
    </location>
</feature>
<feature type="region of interest" description="Disordered" evidence="1">
    <location>
        <begin position="505"/>
        <end position="537"/>
    </location>
</feature>
<keyword evidence="3" id="KW-1185">Reference proteome</keyword>
<dbReference type="PANTHER" id="PTHR42023">
    <property type="entry name" value="BHLH DOMAIN-CONTAINING PROTEIN"/>
    <property type="match status" value="1"/>
</dbReference>
<accession>A0A9P8N604</accession>
<sequence>MWERIRTSSLSSSITSTTIAGDIPGVHRQRGRNSRSSSCGAAADQQDELLDALGIASGPSKYEIRGGKMVPQVTTAHVGHIRDPLAASVRESIHQATRQRLQQELQLQRPPPRKSWLKRSSGWRPASSVYSDADDGYISDDVPPPRPQFCLTPWAMHRQAARAPVSPPSSPEPDDHQVRHVVAARDVSPMDAESEPAVSYQVKAYRASRHATLQHASTAPHDHRRTQSGPANEPRRDHGPLKLSPGASVISAPVAAGAVSPGGRPARVPPPYLGSRVRSASKTSPGGAVTTTATTTTREGRPPWKGASGRSKILPSVADDLYVAPLNIRRGNDSTRGGGAALISRPETNHAGAASQRPRPLALNQRDVTASKPLATGPRSYPTPPDSASLARAPRPRRPRSPPPPPPSSTDWSPSSHSPALHSLAADAPSASAGNIKRKPAPPVDARQEPSRVLGRDAARPRQPASESAWVLPSSRFSVTTCATSIPDTPRQSVVPPLPILSPQSYSSSVTDCTGSRSEDYSVRATPDATTASPGNLYSTVDHAKSLAGRRGDRTPRTFATMDAQSIDGRSSILSMAKPLPLAPPELSASQDRIAQLNAYIQSLIHRRLNISKSIQQMTELMPIDSLFASDDVLRKREVEKLKVQALRDELAEIQREEYNAGLKLHRAHKRSERDAEYEQTALWVRRVTG</sequence>
<feature type="compositionally biased region" description="Low complexity" evidence="1">
    <location>
        <begin position="7"/>
        <end position="19"/>
    </location>
</feature>
<dbReference type="GeneID" id="68351760"/>
<feature type="compositionally biased region" description="Polar residues" evidence="1">
    <location>
        <begin position="505"/>
        <end position="516"/>
    </location>
</feature>
<evidence type="ECO:0000313" key="2">
    <source>
        <dbReference type="EMBL" id="KAH0967222.1"/>
    </source>
</evidence>
<proteinExistence type="predicted"/>
<dbReference type="PANTHER" id="PTHR42023:SF1">
    <property type="entry name" value="BHLH DOMAIN-CONTAINING PROTEIN"/>
    <property type="match status" value="1"/>
</dbReference>
<feature type="compositionally biased region" description="Basic and acidic residues" evidence="1">
    <location>
        <begin position="446"/>
        <end position="460"/>
    </location>
</feature>
<feature type="region of interest" description="Disordered" evidence="1">
    <location>
        <begin position="1"/>
        <end position="42"/>
    </location>
</feature>
<dbReference type="EMBL" id="JAIZPD010000002">
    <property type="protein sequence ID" value="KAH0967222.1"/>
    <property type="molecule type" value="Genomic_DNA"/>
</dbReference>
<organism evidence="2 3">
    <name type="scientific">Hirsutella rhossiliensis</name>
    <dbReference type="NCBI Taxonomy" id="111463"/>
    <lineage>
        <taxon>Eukaryota</taxon>
        <taxon>Fungi</taxon>
        <taxon>Dikarya</taxon>
        <taxon>Ascomycota</taxon>
        <taxon>Pezizomycotina</taxon>
        <taxon>Sordariomycetes</taxon>
        <taxon>Hypocreomycetidae</taxon>
        <taxon>Hypocreales</taxon>
        <taxon>Ophiocordycipitaceae</taxon>
        <taxon>Hirsutella</taxon>
    </lineage>
</organism>
<feature type="region of interest" description="Disordered" evidence="1">
    <location>
        <begin position="328"/>
        <end position="470"/>
    </location>
</feature>
<comment type="caution">
    <text evidence="2">The sequence shown here is derived from an EMBL/GenBank/DDBJ whole genome shotgun (WGS) entry which is preliminary data.</text>
</comment>
<name>A0A9P8N604_9HYPO</name>
<feature type="region of interest" description="Disordered" evidence="1">
    <location>
        <begin position="98"/>
        <end position="144"/>
    </location>
</feature>
<feature type="region of interest" description="Disordered" evidence="1">
    <location>
        <begin position="211"/>
        <end position="312"/>
    </location>
</feature>
<dbReference type="OrthoDB" id="4507572at2759"/>